<dbReference type="InterPro" id="IPR012337">
    <property type="entry name" value="RNaseH-like_sf"/>
</dbReference>
<evidence type="ECO:0000313" key="2">
    <source>
        <dbReference type="EMBL" id="SFV87613.1"/>
    </source>
</evidence>
<dbReference type="GO" id="GO:0003676">
    <property type="term" value="F:nucleic acid binding"/>
    <property type="evidence" value="ECO:0007669"/>
    <property type="project" value="InterPro"/>
</dbReference>
<dbReference type="Pfam" id="PF13683">
    <property type="entry name" value="rve_3"/>
    <property type="match status" value="1"/>
</dbReference>
<dbReference type="GO" id="GO:0015074">
    <property type="term" value="P:DNA integration"/>
    <property type="evidence" value="ECO:0007669"/>
    <property type="project" value="InterPro"/>
</dbReference>
<protein>
    <submittedName>
        <fullName evidence="2">Mobile element protein</fullName>
    </submittedName>
</protein>
<reference evidence="2" key="1">
    <citation type="submission" date="2016-10" db="EMBL/GenBank/DDBJ databases">
        <authorList>
            <person name="de Groot N.N."/>
        </authorList>
    </citation>
    <scope>NUCLEOTIDE SEQUENCE</scope>
</reference>
<accession>A0A1W1E0W6</accession>
<feature type="domain" description="Integrase catalytic" evidence="1">
    <location>
        <begin position="125"/>
        <end position="301"/>
    </location>
</feature>
<gene>
    <name evidence="2" type="ORF">MNB_SUP05-SYMBIONT-5-1108</name>
</gene>
<dbReference type="InterPro" id="IPR001584">
    <property type="entry name" value="Integrase_cat-core"/>
</dbReference>
<dbReference type="SUPFAM" id="SSF53098">
    <property type="entry name" value="Ribonuclease H-like"/>
    <property type="match status" value="1"/>
</dbReference>
<dbReference type="AlphaFoldDB" id="A0A1W1E0W6"/>
<dbReference type="Gene3D" id="3.30.420.10">
    <property type="entry name" value="Ribonuclease H-like superfamily/Ribonuclease H"/>
    <property type="match status" value="1"/>
</dbReference>
<name>A0A1W1E0W6_9ZZZZ</name>
<proteinExistence type="predicted"/>
<dbReference type="PANTHER" id="PTHR35004:SF7">
    <property type="entry name" value="INTEGRASE PROTEIN"/>
    <property type="match status" value="1"/>
</dbReference>
<evidence type="ECO:0000259" key="1">
    <source>
        <dbReference type="PROSITE" id="PS50994"/>
    </source>
</evidence>
<dbReference type="PROSITE" id="PS50994">
    <property type="entry name" value="INTEGRASE"/>
    <property type="match status" value="1"/>
</dbReference>
<dbReference type="PANTHER" id="PTHR35004">
    <property type="entry name" value="TRANSPOSASE RV3428C-RELATED"/>
    <property type="match status" value="1"/>
</dbReference>
<dbReference type="EMBL" id="FPHZ01000046">
    <property type="protein sequence ID" value="SFV87613.1"/>
    <property type="molecule type" value="Genomic_DNA"/>
</dbReference>
<dbReference type="InterPro" id="IPR036397">
    <property type="entry name" value="RNaseH_sf"/>
</dbReference>
<sequence length="324" mass="37994">MKQNYHINANTNSHSRAIIHRAKDSNVTLAQRFQVSTKTIAKWRNRDFVKDKTSRPKTIHYALSATEREIIRVVRTLTWLELDDLSDSISACIPNANRSNVYRTLLHFGINKVPQEKKQQASTFKEYEPGYLHIDVTYLPKLEGKKQYLFVAIDRATRLLYFKVYDNKTAANAVEFLNHCKDFYPFTISHILTDNGLEFTDKFVGKNKQVSGDHKFDKLCSLSEIEHRLTKPATPKTNGMVERVNGTIKNATVKASIYQNIDEMKQDLNQFLIFYNFNRRHGGLRKEIKVRTPYEALEYWYNLKPDLFIREPDMFRNVVFENRE</sequence>
<organism evidence="2">
    <name type="scientific">hydrothermal vent metagenome</name>
    <dbReference type="NCBI Taxonomy" id="652676"/>
    <lineage>
        <taxon>unclassified sequences</taxon>
        <taxon>metagenomes</taxon>
        <taxon>ecological metagenomes</taxon>
    </lineage>
</organism>